<feature type="domain" description="Integrase catalytic" evidence="2">
    <location>
        <begin position="27"/>
        <end position="59"/>
    </location>
</feature>
<geneLocation type="plasmid" evidence="3 4">
    <name>unnamed1</name>
</geneLocation>
<organism evidence="3 4">
    <name type="scientific">Paraburkholderia pallida</name>
    <dbReference type="NCBI Taxonomy" id="2547399"/>
    <lineage>
        <taxon>Bacteria</taxon>
        <taxon>Pseudomonadati</taxon>
        <taxon>Pseudomonadota</taxon>
        <taxon>Betaproteobacteria</taxon>
        <taxon>Burkholderiales</taxon>
        <taxon>Burkholderiaceae</taxon>
        <taxon>Paraburkholderia</taxon>
    </lineage>
</organism>
<reference evidence="3 4" key="1">
    <citation type="submission" date="2019-03" db="EMBL/GenBank/DDBJ databases">
        <title>Paraburkholderia sp. 7MH5, isolated from subtropical forest soil.</title>
        <authorList>
            <person name="Gao Z.-H."/>
            <person name="Qiu L.-H."/>
        </authorList>
    </citation>
    <scope>NUCLEOTIDE SEQUENCE [LARGE SCALE GENOMIC DNA]</scope>
    <source>
        <strain evidence="3 4">7MH5</strain>
        <plasmid evidence="3 4">unnamed1</plasmid>
    </source>
</reference>
<evidence type="ECO:0000313" key="3">
    <source>
        <dbReference type="EMBL" id="QBR04331.1"/>
    </source>
</evidence>
<sequence>MGARTCRQTAVRPSVQADGKRAHREPQRPAPRRVIYDVRKRIEAWLADYNSVRPHSALGLDQSGNCINRNPDPDFGRRGHSYRAVARYVYHATRAGRGLKTALRAGNGQLRRILNALGS</sequence>
<dbReference type="GeneID" id="39649867"/>
<feature type="compositionally biased region" description="Basic and acidic residues" evidence="1">
    <location>
        <begin position="18"/>
        <end position="27"/>
    </location>
</feature>
<keyword evidence="3" id="KW-0614">Plasmid</keyword>
<dbReference type="GO" id="GO:0015074">
    <property type="term" value="P:DNA integration"/>
    <property type="evidence" value="ECO:0007669"/>
    <property type="project" value="InterPro"/>
</dbReference>
<dbReference type="InterPro" id="IPR001584">
    <property type="entry name" value="Integrase_cat-core"/>
</dbReference>
<dbReference type="EMBL" id="CP038152">
    <property type="protein sequence ID" value="QBR04331.1"/>
    <property type="molecule type" value="Genomic_DNA"/>
</dbReference>
<proteinExistence type="predicted"/>
<dbReference type="AlphaFoldDB" id="A0A4P7D690"/>
<keyword evidence="4" id="KW-1185">Reference proteome</keyword>
<dbReference type="OrthoDB" id="9816028at2"/>
<evidence type="ECO:0000256" key="1">
    <source>
        <dbReference type="SAM" id="MobiDB-lite"/>
    </source>
</evidence>
<name>A0A4P7D690_9BURK</name>
<dbReference type="KEGG" id="ppai:E1956_45325"/>
<evidence type="ECO:0000259" key="2">
    <source>
        <dbReference type="Pfam" id="PF13683"/>
    </source>
</evidence>
<evidence type="ECO:0000313" key="4">
    <source>
        <dbReference type="Proteomes" id="UP000295727"/>
    </source>
</evidence>
<dbReference type="Proteomes" id="UP000295727">
    <property type="component" value="Plasmid unnamed1"/>
</dbReference>
<protein>
    <recommendedName>
        <fullName evidence="2">Integrase catalytic domain-containing protein</fullName>
    </recommendedName>
</protein>
<dbReference type="RefSeq" id="WP_134760612.1">
    <property type="nucleotide sequence ID" value="NZ_CP038152.1"/>
</dbReference>
<accession>A0A4P7D690</accession>
<dbReference type="Pfam" id="PF13683">
    <property type="entry name" value="rve_3"/>
    <property type="match status" value="1"/>
</dbReference>
<gene>
    <name evidence="3" type="ORF">E1956_45325</name>
</gene>
<feature type="region of interest" description="Disordered" evidence="1">
    <location>
        <begin position="1"/>
        <end position="29"/>
    </location>
</feature>